<comment type="caution">
    <text evidence="3">The sequence shown here is derived from an EMBL/GenBank/DDBJ whole genome shotgun (WGS) entry which is preliminary data.</text>
</comment>
<feature type="signal peptide" evidence="2">
    <location>
        <begin position="1"/>
        <end position="21"/>
    </location>
</feature>
<evidence type="ECO:0000256" key="1">
    <source>
        <dbReference type="SAM" id="Phobius"/>
    </source>
</evidence>
<protein>
    <submittedName>
        <fullName evidence="3">Uncharacterized protein</fullName>
    </submittedName>
</protein>
<gene>
    <name evidence="3" type="ORF">A3C26_00665</name>
</gene>
<keyword evidence="1" id="KW-1133">Transmembrane helix</keyword>
<dbReference type="InterPro" id="IPR043993">
    <property type="entry name" value="T4SS_pilin"/>
</dbReference>
<reference evidence="3 4" key="1">
    <citation type="journal article" date="2016" name="Nat. Commun.">
        <title>Thousands of microbial genomes shed light on interconnected biogeochemical processes in an aquifer system.</title>
        <authorList>
            <person name="Anantharaman K."/>
            <person name="Brown C.T."/>
            <person name="Hug L.A."/>
            <person name="Sharon I."/>
            <person name="Castelle C.J."/>
            <person name="Probst A.J."/>
            <person name="Thomas B.C."/>
            <person name="Singh A."/>
            <person name="Wilkins M.J."/>
            <person name="Karaoz U."/>
            <person name="Brodie E.L."/>
            <person name="Williams K.H."/>
            <person name="Hubbard S.S."/>
            <person name="Banfield J.F."/>
        </authorList>
    </citation>
    <scope>NUCLEOTIDE SEQUENCE [LARGE SCALE GENOMIC DNA]</scope>
</reference>
<dbReference type="Proteomes" id="UP000177042">
    <property type="component" value="Unassembled WGS sequence"/>
</dbReference>
<proteinExistence type="predicted"/>
<feature type="chain" id="PRO_5009519002" evidence="2">
    <location>
        <begin position="22"/>
        <end position="127"/>
    </location>
</feature>
<keyword evidence="2" id="KW-0732">Signal</keyword>
<dbReference type="AlphaFoldDB" id="A0A1F5J9L6"/>
<dbReference type="Pfam" id="PF18895">
    <property type="entry name" value="T4SS_pilin"/>
    <property type="match status" value="1"/>
</dbReference>
<keyword evidence="1" id="KW-0812">Transmembrane</keyword>
<feature type="transmembrane region" description="Helical" evidence="1">
    <location>
        <begin position="84"/>
        <end position="104"/>
    </location>
</feature>
<evidence type="ECO:0000313" key="3">
    <source>
        <dbReference type="EMBL" id="OGE25326.1"/>
    </source>
</evidence>
<accession>A0A1F5J9L6</accession>
<evidence type="ECO:0000313" key="4">
    <source>
        <dbReference type="Proteomes" id="UP000177042"/>
    </source>
</evidence>
<evidence type="ECO:0000256" key="2">
    <source>
        <dbReference type="SAM" id="SignalP"/>
    </source>
</evidence>
<feature type="transmembrane region" description="Helical" evidence="1">
    <location>
        <begin position="45"/>
        <end position="64"/>
    </location>
</feature>
<organism evidence="3 4">
    <name type="scientific">Candidatus Daviesbacteria bacterium RIFCSPHIGHO2_02_FULL_39_12</name>
    <dbReference type="NCBI Taxonomy" id="1797770"/>
    <lineage>
        <taxon>Bacteria</taxon>
        <taxon>Candidatus Daviesiibacteriota</taxon>
    </lineage>
</organism>
<sequence>MKKLAFLTAISSFLTPSVVLAENIQITKPQQGFTTIGDFISKVLTFAFLIAVLVVLVMLIWGAFEWITSGGDKEAVGKARSRIINALVGLAVLAVAFALTRVAAQFLGFPDLNNIPIPSPDPNASGS</sequence>
<dbReference type="EMBL" id="MFCX01000028">
    <property type="protein sequence ID" value="OGE25326.1"/>
    <property type="molecule type" value="Genomic_DNA"/>
</dbReference>
<keyword evidence="1" id="KW-0472">Membrane</keyword>
<name>A0A1F5J9L6_9BACT</name>